<feature type="region of interest" description="Disordered" evidence="7">
    <location>
        <begin position="967"/>
        <end position="1006"/>
    </location>
</feature>
<feature type="compositionally biased region" description="Polar residues" evidence="7">
    <location>
        <begin position="1084"/>
        <end position="1100"/>
    </location>
</feature>
<feature type="region of interest" description="Disordered" evidence="7">
    <location>
        <begin position="800"/>
        <end position="820"/>
    </location>
</feature>
<feature type="compositionally biased region" description="Polar residues" evidence="7">
    <location>
        <begin position="549"/>
        <end position="567"/>
    </location>
</feature>
<feature type="compositionally biased region" description="Basic and acidic residues" evidence="7">
    <location>
        <begin position="273"/>
        <end position="290"/>
    </location>
</feature>
<dbReference type="SMART" id="SM00755">
    <property type="entry name" value="Grip"/>
    <property type="match status" value="1"/>
</dbReference>
<sequence>MFQRLRDAIDSRIAEEQARQRLSQESLARSNSSRRAPGRNLSPTRRPSRTRRNTGTPVRGPDPTEFEPEFAIGDDDISSRSATPRPESTGTPENVQGENVGEDGGAADAATNEKEGAPGSETNQAIPELSPEVKGKLRRLNKLESRYQDLLKAYRAAHSRVLSIEPFEASLRENTPLTSIADPKALTEYLNQISLKGDLVVEELKRVITEKDDYKRKLEEAQKSEKAARDEVSSLKEASDGQPKDSQDDSPSPRQSPKEVKEDAEEFFSYDNEIPRLESELKEKQEEVETLKSQAESLKRDLSVARESTEGMVVNLESATRELTELRDFKDKQESEMENLRTSKQSEIDGLRSKLETSETAVAEASTEVQRLKADLERKAEDIEQLQTQAAQPGDADQQAKLTSKLEGVKQEKEANEKRLGVLQGLVDNLRNQLKDIQETMTSLKVDLVQKTEDSTRLKNIIDFLDGNMEGNAKWQEAKDKVVSGRKADFEELRQTLTLSQTPEPTNETPESAHQPTNVTASTGAGKKKKNKKKKGGKGGEDTSKPAGTANSETTSSVSQPAKSGSSLIELEKKVEDLTQQLKEKDAAIDRLDSKLKGEEDLREEIESLRDDLLHLGQDHVDAKDKIKELMAEKTALEGTIAKLEKEVINLRASNASKSADSEKAHNNLKEEYENLKVKSTTIETELSAAQQLATTRFKDLTELRETIQKIQPELKQLRAESVELKSTKEELKSKSAELRTLEGKHDDLQAELKTLESSISDRETEVKTLNQKIKQELDSRLKAEENLTVAQSDLRYSEGRKQEAIEGRQKVMSDLSNTQDELKAARTKLREYEQQTGQLSKDLEGLREEMQLKTAQHASAQSLMNSMRDQASELGMQMKEARERCESLEEELADAHRLLSERTREGETMRRLLNDIDGRAEAKARDFKERMEAAIEERDRAEDEASAQGRRRSRELEELKTKLREAEKALRSVEEDKEELEHSQKDWKRRRDHLEAQSERATQEFNDVQQAMARLREALDESEKQVRDLEKEKAELRRSVEQTNARLEKMRKTNLHSEDSRFGTNPQSSRSSIDSGSRRGMTSPVSKTRSPSTQRSDTPTGGVDYIYLKNVLLQFLEQKDKNYQKQLIPVLGMLLHFDRTDEQRWVSAITSK</sequence>
<dbReference type="PANTHER" id="PTHR23157:SF25">
    <property type="entry name" value="GRIP AND COILED-COIL DOMAIN-CONTAINING PROTEIN 1"/>
    <property type="match status" value="1"/>
</dbReference>
<feature type="compositionally biased region" description="Basic and acidic residues" evidence="7">
    <location>
        <begin position="330"/>
        <end position="357"/>
    </location>
</feature>
<protein>
    <recommendedName>
        <fullName evidence="8">GRIP domain-containing protein</fullName>
    </recommendedName>
</protein>
<feature type="region of interest" description="Disordered" evidence="7">
    <location>
        <begin position="217"/>
        <end position="305"/>
    </location>
</feature>
<name>A0ABR4IYE5_9EURO</name>
<dbReference type="InterPro" id="IPR000237">
    <property type="entry name" value="GRIP_dom"/>
</dbReference>
<dbReference type="PROSITE" id="PS50913">
    <property type="entry name" value="GRIP"/>
    <property type="match status" value="1"/>
</dbReference>
<evidence type="ECO:0000313" key="10">
    <source>
        <dbReference type="Proteomes" id="UP001610335"/>
    </source>
</evidence>
<feature type="compositionally biased region" description="Basic and acidic residues" evidence="7">
    <location>
        <begin position="967"/>
        <end position="987"/>
    </location>
</feature>
<feature type="coiled-coil region" evidence="6">
    <location>
        <begin position="133"/>
        <end position="160"/>
    </location>
</feature>
<evidence type="ECO:0000256" key="3">
    <source>
        <dbReference type="ARBA" id="ARBA00022490"/>
    </source>
</evidence>
<comment type="subcellular location">
    <subcellularLocation>
        <location evidence="2">Cytoplasm</location>
    </subcellularLocation>
    <subcellularLocation>
        <location evidence="1">Endomembrane system</location>
        <topology evidence="1">Peripheral membrane protein</topology>
    </subcellularLocation>
</comment>
<feature type="region of interest" description="Disordered" evidence="7">
    <location>
        <begin position="1"/>
        <end position="133"/>
    </location>
</feature>
<evidence type="ECO:0000256" key="2">
    <source>
        <dbReference type="ARBA" id="ARBA00004496"/>
    </source>
</evidence>
<dbReference type="InterPro" id="IPR051952">
    <property type="entry name" value="Golgi-autophagy_related"/>
</dbReference>
<feature type="region of interest" description="Disordered" evidence="7">
    <location>
        <begin position="936"/>
        <end position="955"/>
    </location>
</feature>
<evidence type="ECO:0000256" key="4">
    <source>
        <dbReference type="ARBA" id="ARBA00023054"/>
    </source>
</evidence>
<dbReference type="PANTHER" id="PTHR23157">
    <property type="entry name" value="GRIP AND COILED-COIL DOMAIN-CONTAINING PROTEIN 1"/>
    <property type="match status" value="1"/>
</dbReference>
<reference evidence="9 10" key="1">
    <citation type="submission" date="2024-07" db="EMBL/GenBank/DDBJ databases">
        <title>Section-level genome sequencing and comparative genomics of Aspergillus sections Usti and Cavernicolus.</title>
        <authorList>
            <consortium name="Lawrence Berkeley National Laboratory"/>
            <person name="Nybo J.L."/>
            <person name="Vesth T.C."/>
            <person name="Theobald S."/>
            <person name="Frisvad J.C."/>
            <person name="Larsen T.O."/>
            <person name="Kjaerboelling I."/>
            <person name="Rothschild-Mancinelli K."/>
            <person name="Lyhne E.K."/>
            <person name="Kogle M.E."/>
            <person name="Barry K."/>
            <person name="Clum A."/>
            <person name="Na H."/>
            <person name="Ledsgaard L."/>
            <person name="Lin J."/>
            <person name="Lipzen A."/>
            <person name="Kuo A."/>
            <person name="Riley R."/>
            <person name="Mondo S."/>
            <person name="LaButti K."/>
            <person name="Haridas S."/>
            <person name="Pangalinan J."/>
            <person name="Salamov A.A."/>
            <person name="Simmons B.A."/>
            <person name="Magnuson J.K."/>
            <person name="Chen J."/>
            <person name="Drula E."/>
            <person name="Henrissat B."/>
            <person name="Wiebenga A."/>
            <person name="Lubbers R.J."/>
            <person name="Gomes A.C."/>
            <person name="Makela M.R."/>
            <person name="Stajich J."/>
            <person name="Grigoriev I.V."/>
            <person name="Mortensen U.H."/>
            <person name="De vries R.P."/>
            <person name="Baker S.E."/>
            <person name="Andersen M.R."/>
        </authorList>
    </citation>
    <scope>NUCLEOTIDE SEQUENCE [LARGE SCALE GENOMIC DNA]</scope>
    <source>
        <strain evidence="9 10">CBS 600.67</strain>
    </source>
</reference>
<feature type="region of interest" description="Disordered" evidence="7">
    <location>
        <begin position="330"/>
        <end position="359"/>
    </location>
</feature>
<dbReference type="EMBL" id="JBFXLS010000006">
    <property type="protein sequence ID" value="KAL2832577.1"/>
    <property type="molecule type" value="Genomic_DNA"/>
</dbReference>
<feature type="region of interest" description="Disordered" evidence="7">
    <location>
        <begin position="496"/>
        <end position="568"/>
    </location>
</feature>
<feature type="compositionally biased region" description="Acidic residues" evidence="7">
    <location>
        <begin position="64"/>
        <end position="76"/>
    </location>
</feature>
<feature type="compositionally biased region" description="Polar residues" evidence="7">
    <location>
        <begin position="79"/>
        <end position="97"/>
    </location>
</feature>
<keyword evidence="3" id="KW-0963">Cytoplasm</keyword>
<dbReference type="SUPFAM" id="SSF90257">
    <property type="entry name" value="Myosin rod fragments"/>
    <property type="match status" value="1"/>
</dbReference>
<feature type="compositionally biased region" description="Basic and acidic residues" evidence="7">
    <location>
        <begin position="217"/>
        <end position="247"/>
    </location>
</feature>
<feature type="compositionally biased region" description="Basic residues" evidence="7">
    <location>
        <begin position="526"/>
        <end position="537"/>
    </location>
</feature>
<feature type="region of interest" description="Disordered" evidence="7">
    <location>
        <begin position="1020"/>
        <end position="1102"/>
    </location>
</feature>
<evidence type="ECO:0000256" key="6">
    <source>
        <dbReference type="SAM" id="Coils"/>
    </source>
</evidence>
<comment type="caution">
    <text evidence="9">The sequence shown here is derived from an EMBL/GenBank/DDBJ whole genome shotgun (WGS) entry which is preliminary data.</text>
</comment>
<keyword evidence="10" id="KW-1185">Reference proteome</keyword>
<evidence type="ECO:0000256" key="5">
    <source>
        <dbReference type="ARBA" id="ARBA00023136"/>
    </source>
</evidence>
<keyword evidence="4 6" id="KW-0175">Coiled coil</keyword>
<feature type="compositionally biased region" description="Polar residues" evidence="7">
    <location>
        <begin position="496"/>
        <end position="523"/>
    </location>
</feature>
<accession>A0ABR4IYE5</accession>
<dbReference type="Proteomes" id="UP001610335">
    <property type="component" value="Unassembled WGS sequence"/>
</dbReference>
<feature type="compositionally biased region" description="Basic and acidic residues" evidence="7">
    <location>
        <begin position="993"/>
        <end position="1003"/>
    </location>
</feature>
<evidence type="ECO:0000256" key="7">
    <source>
        <dbReference type="SAM" id="MobiDB-lite"/>
    </source>
</evidence>
<dbReference type="Gene3D" id="1.10.287.1490">
    <property type="match status" value="2"/>
</dbReference>
<feature type="compositionally biased region" description="Basic and acidic residues" evidence="7">
    <location>
        <begin position="1"/>
        <end position="19"/>
    </location>
</feature>
<feature type="domain" description="GRIP" evidence="8">
    <location>
        <begin position="1099"/>
        <end position="1149"/>
    </location>
</feature>
<evidence type="ECO:0000256" key="1">
    <source>
        <dbReference type="ARBA" id="ARBA00004184"/>
    </source>
</evidence>
<feature type="compositionally biased region" description="Basic and acidic residues" evidence="7">
    <location>
        <begin position="1020"/>
        <end position="1062"/>
    </location>
</feature>
<dbReference type="Pfam" id="PF01465">
    <property type="entry name" value="GRIP"/>
    <property type="match status" value="1"/>
</dbReference>
<feature type="compositionally biased region" description="Basic and acidic residues" evidence="7">
    <location>
        <begin position="800"/>
        <end position="812"/>
    </location>
</feature>
<gene>
    <name evidence="9" type="ORF">BDW59DRAFT_157399</name>
</gene>
<dbReference type="Gene3D" id="1.20.5.340">
    <property type="match status" value="1"/>
</dbReference>
<feature type="compositionally biased region" description="Low complexity" evidence="7">
    <location>
        <begin position="1069"/>
        <end position="1081"/>
    </location>
</feature>
<proteinExistence type="predicted"/>
<evidence type="ECO:0000259" key="8">
    <source>
        <dbReference type="PROSITE" id="PS50913"/>
    </source>
</evidence>
<keyword evidence="5" id="KW-0472">Membrane</keyword>
<feature type="compositionally biased region" description="Polar residues" evidence="7">
    <location>
        <begin position="20"/>
        <end position="34"/>
    </location>
</feature>
<organism evidence="9 10">
    <name type="scientific">Aspergillus cavernicola</name>
    <dbReference type="NCBI Taxonomy" id="176166"/>
    <lineage>
        <taxon>Eukaryota</taxon>
        <taxon>Fungi</taxon>
        <taxon>Dikarya</taxon>
        <taxon>Ascomycota</taxon>
        <taxon>Pezizomycotina</taxon>
        <taxon>Eurotiomycetes</taxon>
        <taxon>Eurotiomycetidae</taxon>
        <taxon>Eurotiales</taxon>
        <taxon>Aspergillaceae</taxon>
        <taxon>Aspergillus</taxon>
        <taxon>Aspergillus subgen. Nidulantes</taxon>
    </lineage>
</organism>
<evidence type="ECO:0000313" key="9">
    <source>
        <dbReference type="EMBL" id="KAL2832577.1"/>
    </source>
</evidence>